<evidence type="ECO:0000256" key="3">
    <source>
        <dbReference type="ARBA" id="ARBA00022723"/>
    </source>
</evidence>
<comment type="caution">
    <text evidence="12">The sequence shown here is derived from an EMBL/GenBank/DDBJ whole genome shotgun (WGS) entry which is preliminary data.</text>
</comment>
<dbReference type="GO" id="GO:0140663">
    <property type="term" value="F:ATP-dependent FeS chaperone activity"/>
    <property type="evidence" value="ECO:0007669"/>
    <property type="project" value="InterPro"/>
</dbReference>
<feature type="domain" description="MIP18 family-like" evidence="11">
    <location>
        <begin position="14"/>
        <end position="78"/>
    </location>
</feature>
<comment type="similarity">
    <text evidence="1">In the N-terminal section; belongs to the MIP18 family.</text>
</comment>
<dbReference type="InterPro" id="IPR033756">
    <property type="entry name" value="YlxH/NBP35"/>
</dbReference>
<dbReference type="GO" id="GO:0016226">
    <property type="term" value="P:iron-sulfur cluster assembly"/>
    <property type="evidence" value="ECO:0007669"/>
    <property type="project" value="InterPro"/>
</dbReference>
<dbReference type="SUPFAM" id="SSF52540">
    <property type="entry name" value="P-loop containing nucleoside triphosphate hydrolases"/>
    <property type="match status" value="1"/>
</dbReference>
<keyword evidence="13" id="KW-1185">Reference proteome</keyword>
<evidence type="ECO:0000313" key="12">
    <source>
        <dbReference type="EMBL" id="GEL02824.1"/>
    </source>
</evidence>
<dbReference type="SUPFAM" id="SSF117916">
    <property type="entry name" value="Fe-S cluster assembly (FSCA) domain-like"/>
    <property type="match status" value="1"/>
</dbReference>
<comment type="similarity">
    <text evidence="8 9">Belongs to the Mrp/NBP35 ATP-binding proteins family.</text>
</comment>
<proteinExistence type="inferred from homology"/>
<dbReference type="InterPro" id="IPR019591">
    <property type="entry name" value="Mrp/NBP35_ATP-bd"/>
</dbReference>
<protein>
    <recommendedName>
        <fullName evidence="9">Iron-sulfur cluster carrier protein</fullName>
    </recommendedName>
</protein>
<evidence type="ECO:0000256" key="8">
    <source>
        <dbReference type="ARBA" id="ARBA00024036"/>
    </source>
</evidence>
<dbReference type="InterPro" id="IPR034904">
    <property type="entry name" value="FSCA_dom_sf"/>
</dbReference>
<feature type="region of interest" description="Disordered" evidence="10">
    <location>
        <begin position="92"/>
        <end position="123"/>
    </location>
</feature>
<keyword evidence="3 9" id="KW-0479">Metal-binding</keyword>
<dbReference type="InterPro" id="IPR000808">
    <property type="entry name" value="Mrp-like_CS"/>
</dbReference>
<evidence type="ECO:0000256" key="7">
    <source>
        <dbReference type="ARBA" id="ARBA00023014"/>
    </source>
</evidence>
<dbReference type="RefSeq" id="WP_147093877.1">
    <property type="nucleotide sequence ID" value="NZ_BJVC01000004.1"/>
</dbReference>
<evidence type="ECO:0000256" key="6">
    <source>
        <dbReference type="ARBA" id="ARBA00023004"/>
    </source>
</evidence>
<dbReference type="Gene3D" id="3.40.50.300">
    <property type="entry name" value="P-loop containing nucleotide triphosphate hydrolases"/>
    <property type="match status" value="1"/>
</dbReference>
<keyword evidence="9" id="KW-0378">Hydrolase</keyword>
<dbReference type="PROSITE" id="PS01215">
    <property type="entry name" value="MRP"/>
    <property type="match status" value="1"/>
</dbReference>
<comment type="function">
    <text evidence="9">Binds and transfers iron-sulfur (Fe-S) clusters to target apoproteins. Can hydrolyze ATP.</text>
</comment>
<dbReference type="InterPro" id="IPR002744">
    <property type="entry name" value="MIP18-like"/>
</dbReference>
<evidence type="ECO:0000256" key="1">
    <source>
        <dbReference type="ARBA" id="ARBA00007352"/>
    </source>
</evidence>
<dbReference type="CDD" id="cd02037">
    <property type="entry name" value="Mrp_NBP35"/>
    <property type="match status" value="1"/>
</dbReference>
<name>A0A511BTF1_9PROT</name>
<gene>
    <name evidence="12" type="primary">mrp</name>
    <name evidence="12" type="ORF">SSA02_19870</name>
</gene>
<reference evidence="12 13" key="1">
    <citation type="submission" date="2019-07" db="EMBL/GenBank/DDBJ databases">
        <title>Whole genome shotgun sequence of Swaminathania salitolerans NBRC 104436.</title>
        <authorList>
            <person name="Hosoyama A."/>
            <person name="Uohara A."/>
            <person name="Ohji S."/>
            <person name="Ichikawa N."/>
        </authorList>
    </citation>
    <scope>NUCLEOTIDE SEQUENCE [LARGE SCALE GENOMIC DNA]</scope>
    <source>
        <strain evidence="12 13">NBRC 104436</strain>
    </source>
</reference>
<evidence type="ECO:0000256" key="9">
    <source>
        <dbReference type="HAMAP-Rule" id="MF_02040"/>
    </source>
</evidence>
<evidence type="ECO:0000313" key="13">
    <source>
        <dbReference type="Proteomes" id="UP000321405"/>
    </source>
</evidence>
<dbReference type="Proteomes" id="UP000321405">
    <property type="component" value="Unassembled WGS sequence"/>
</dbReference>
<sequence length="379" mass="40033">MTDFDKPANETDQRRILETLSLVKDDAGTSNVLNFASLEGVAVRDGHAHVSLATSRENAARIEPMRSRLEAALASLPGISRATLVLTAHRAPGAAQPQGHRPFRLDQPANSPGHPQPTRPDGKALPQVRAIIAVASGKGGVGKSTTAVNLAAGLAQLGLRTGMLDADIYGPSLPRMLGHSAKPALENGKIIPVEAWGMHAMSIGFLVDEQQAMIWRGPMVMGAIGQFLADVAWPELDVLVIDMPPGTGDAQLTIAQKLSLRGAVIVSTPQDIALLDARRGLAMFERMNVPLLGVVENMSYFCCPNCNHRTELFGHGGARDEAEKAGVPFLGEIPLLTDIRMSADAGTPIILSAPESEAAHAYTRLARSVADSLRLGAGA</sequence>
<dbReference type="GO" id="GO:0051539">
    <property type="term" value="F:4 iron, 4 sulfur cluster binding"/>
    <property type="evidence" value="ECO:0007669"/>
    <property type="project" value="TreeGrafter"/>
</dbReference>
<evidence type="ECO:0000256" key="2">
    <source>
        <dbReference type="ARBA" id="ARBA00008205"/>
    </source>
</evidence>
<organism evidence="12 13">
    <name type="scientific">Swaminathania salitolerans</name>
    <dbReference type="NCBI Taxonomy" id="182838"/>
    <lineage>
        <taxon>Bacteria</taxon>
        <taxon>Pseudomonadati</taxon>
        <taxon>Pseudomonadota</taxon>
        <taxon>Alphaproteobacteria</taxon>
        <taxon>Acetobacterales</taxon>
        <taxon>Acetobacteraceae</taxon>
        <taxon>Swaminathania</taxon>
    </lineage>
</organism>
<evidence type="ECO:0000256" key="10">
    <source>
        <dbReference type="SAM" id="MobiDB-lite"/>
    </source>
</evidence>
<keyword evidence="7 9" id="KW-0411">Iron-sulfur</keyword>
<keyword evidence="6 9" id="KW-0408">Iron</keyword>
<dbReference type="OrthoDB" id="9809679at2"/>
<dbReference type="GO" id="GO:0046872">
    <property type="term" value="F:metal ion binding"/>
    <property type="evidence" value="ECO:0007669"/>
    <property type="project" value="UniProtKB-KW"/>
</dbReference>
<comment type="subunit">
    <text evidence="9">Homodimer.</text>
</comment>
<dbReference type="GO" id="GO:0005524">
    <property type="term" value="F:ATP binding"/>
    <property type="evidence" value="ECO:0007669"/>
    <property type="project" value="UniProtKB-UniRule"/>
</dbReference>
<dbReference type="PANTHER" id="PTHR42961">
    <property type="entry name" value="IRON-SULFUR PROTEIN NUBPL"/>
    <property type="match status" value="1"/>
</dbReference>
<dbReference type="AlphaFoldDB" id="A0A511BTF1"/>
<dbReference type="Pfam" id="PF01883">
    <property type="entry name" value="FeS_assembly_P"/>
    <property type="match status" value="1"/>
</dbReference>
<dbReference type="PANTHER" id="PTHR42961:SF2">
    <property type="entry name" value="IRON-SULFUR PROTEIN NUBPL"/>
    <property type="match status" value="1"/>
</dbReference>
<evidence type="ECO:0000256" key="4">
    <source>
        <dbReference type="ARBA" id="ARBA00022741"/>
    </source>
</evidence>
<dbReference type="InterPro" id="IPR044304">
    <property type="entry name" value="NUBPL-like"/>
</dbReference>
<dbReference type="EMBL" id="BJVC01000004">
    <property type="protein sequence ID" value="GEL02824.1"/>
    <property type="molecule type" value="Genomic_DNA"/>
</dbReference>
<dbReference type="InterPro" id="IPR027417">
    <property type="entry name" value="P-loop_NTPase"/>
</dbReference>
<evidence type="ECO:0000259" key="11">
    <source>
        <dbReference type="Pfam" id="PF01883"/>
    </source>
</evidence>
<accession>A0A511BTF1</accession>
<dbReference type="Pfam" id="PF10609">
    <property type="entry name" value="ParA"/>
    <property type="match status" value="1"/>
</dbReference>
<keyword evidence="4 9" id="KW-0547">Nucleotide-binding</keyword>
<dbReference type="GO" id="GO:0016887">
    <property type="term" value="F:ATP hydrolysis activity"/>
    <property type="evidence" value="ECO:0007669"/>
    <property type="project" value="UniProtKB-UniRule"/>
</dbReference>
<evidence type="ECO:0000256" key="5">
    <source>
        <dbReference type="ARBA" id="ARBA00022840"/>
    </source>
</evidence>
<comment type="similarity">
    <text evidence="2">In the C-terminal section; belongs to the Mrp/NBP35 ATP-binding proteins family.</text>
</comment>
<dbReference type="HAMAP" id="MF_02040">
    <property type="entry name" value="Mrp_NBP35"/>
    <property type="match status" value="1"/>
</dbReference>
<keyword evidence="5 9" id="KW-0067">ATP-binding</keyword>
<feature type="binding site" evidence="9">
    <location>
        <begin position="137"/>
        <end position="144"/>
    </location>
    <ligand>
        <name>ATP</name>
        <dbReference type="ChEBI" id="CHEBI:30616"/>
    </ligand>
</feature>
<dbReference type="FunFam" id="3.40.50.300:FF:000418">
    <property type="entry name" value="Iron-sulfur cluster carrier protein"/>
    <property type="match status" value="1"/>
</dbReference>